<dbReference type="EMBL" id="CP002059">
    <property type="protein sequence ID" value="ADI64744.1"/>
    <property type="molecule type" value="Genomic_DNA"/>
</dbReference>
<protein>
    <submittedName>
        <fullName evidence="2">Uncharacterized protein</fullName>
    </submittedName>
</protein>
<reference evidence="2 3" key="1">
    <citation type="journal article" date="2010" name="PLoS ONE">
        <title>Genome erosion in a nitrogen-fixing vertically transmitted endosymbiotic multicellular cyanobacterium.</title>
        <authorList>
            <person name="Ran L."/>
            <person name="Larsson J."/>
            <person name="Vigil-Stenman T."/>
            <person name="Nylander J.A."/>
            <person name="Ininbergs K."/>
            <person name="Zheng W.W."/>
            <person name="Lapidus A."/>
            <person name="Lowry S."/>
            <person name="Haselkorn R."/>
            <person name="Bergman B."/>
        </authorList>
    </citation>
    <scope>NUCLEOTIDE SEQUENCE [LARGE SCALE GENOMIC DNA]</scope>
    <source>
        <strain evidence="2 3">0708</strain>
    </source>
</reference>
<feature type="region of interest" description="Disordered" evidence="1">
    <location>
        <begin position="1"/>
        <end position="20"/>
    </location>
</feature>
<dbReference type="HOGENOM" id="CLU_2937007_0_0_3"/>
<evidence type="ECO:0000313" key="3">
    <source>
        <dbReference type="Proteomes" id="UP000001511"/>
    </source>
</evidence>
<dbReference type="STRING" id="551115.Aazo_2921"/>
<evidence type="ECO:0000256" key="1">
    <source>
        <dbReference type="SAM" id="MobiDB-lite"/>
    </source>
</evidence>
<organism evidence="2 3">
    <name type="scientific">Nostoc azollae (strain 0708)</name>
    <name type="common">Anabaena azollae (strain 0708)</name>
    <dbReference type="NCBI Taxonomy" id="551115"/>
    <lineage>
        <taxon>Bacteria</taxon>
        <taxon>Bacillati</taxon>
        <taxon>Cyanobacteriota</taxon>
        <taxon>Cyanophyceae</taxon>
        <taxon>Nostocales</taxon>
        <taxon>Nostocaceae</taxon>
        <taxon>Trichormus</taxon>
    </lineage>
</organism>
<evidence type="ECO:0000313" key="2">
    <source>
        <dbReference type="EMBL" id="ADI64744.1"/>
    </source>
</evidence>
<accession>D7E167</accession>
<sequence>MASAEFTPVKNNPPFGLVRSRKQPAKPSIVGAICIGFVLHKDQPYRLVKAGSKHQNVLVI</sequence>
<keyword evidence="3" id="KW-1185">Reference proteome</keyword>
<name>D7E167_NOSA0</name>
<gene>
    <name evidence="2" type="ordered locus">Aazo_2921</name>
</gene>
<proteinExistence type="predicted"/>
<dbReference type="AlphaFoldDB" id="D7E167"/>
<dbReference type="KEGG" id="naz:Aazo_2921"/>
<dbReference type="Proteomes" id="UP000001511">
    <property type="component" value="Chromosome"/>
</dbReference>